<dbReference type="GO" id="GO:0005737">
    <property type="term" value="C:cytoplasm"/>
    <property type="evidence" value="ECO:0007669"/>
    <property type="project" value="UniProtKB-SubCell"/>
</dbReference>
<dbReference type="RefSeq" id="WP_215506117.1">
    <property type="nucleotide sequence ID" value="NZ_CP076361.1"/>
</dbReference>
<name>A0A975S104_9RHOB</name>
<evidence type="ECO:0000256" key="1">
    <source>
        <dbReference type="ARBA" id="ARBA00004496"/>
    </source>
</evidence>
<dbReference type="PANTHER" id="PTHR21064:SF1">
    <property type="entry name" value="HYDROXYLYSINE KINASE"/>
    <property type="match status" value="1"/>
</dbReference>
<keyword evidence="3" id="KW-0808">Transferase</keyword>
<proteinExistence type="predicted"/>
<dbReference type="AlphaFoldDB" id="A0A975S104"/>
<evidence type="ECO:0000313" key="11">
    <source>
        <dbReference type="Proteomes" id="UP000679352"/>
    </source>
</evidence>
<evidence type="ECO:0000256" key="5">
    <source>
        <dbReference type="ARBA" id="ARBA00036820"/>
    </source>
</evidence>
<evidence type="ECO:0000256" key="6">
    <source>
        <dbReference type="ARBA" id="ARBA00037368"/>
    </source>
</evidence>
<evidence type="ECO:0000256" key="2">
    <source>
        <dbReference type="ARBA" id="ARBA00022490"/>
    </source>
</evidence>
<dbReference type="GO" id="GO:0047992">
    <property type="term" value="F:hydroxylysine kinase activity"/>
    <property type="evidence" value="ECO:0007669"/>
    <property type="project" value="UniProtKB-EC"/>
</dbReference>
<dbReference type="EC" id="2.7.1.81" evidence="7"/>
<dbReference type="KEGG" id="gfu:KM031_13260"/>
<evidence type="ECO:0000256" key="3">
    <source>
        <dbReference type="ARBA" id="ARBA00022679"/>
    </source>
</evidence>
<organism evidence="10 11">
    <name type="scientific">Gemmobacter fulvus</name>
    <dbReference type="NCBI Taxonomy" id="2840474"/>
    <lineage>
        <taxon>Bacteria</taxon>
        <taxon>Pseudomonadati</taxon>
        <taxon>Pseudomonadota</taxon>
        <taxon>Alphaproteobacteria</taxon>
        <taxon>Rhodobacterales</taxon>
        <taxon>Paracoccaceae</taxon>
        <taxon>Gemmobacter</taxon>
    </lineage>
</organism>
<dbReference type="Proteomes" id="UP000679352">
    <property type="component" value="Chromosome"/>
</dbReference>
<comment type="subcellular location">
    <subcellularLocation>
        <location evidence="1">Cytoplasm</location>
    </subcellularLocation>
</comment>
<dbReference type="InterPro" id="IPR011009">
    <property type="entry name" value="Kinase-like_dom_sf"/>
</dbReference>
<gene>
    <name evidence="10" type="ORF">KM031_13260</name>
</gene>
<evidence type="ECO:0000256" key="4">
    <source>
        <dbReference type="ARBA" id="ARBA00022777"/>
    </source>
</evidence>
<keyword evidence="11" id="KW-1185">Reference proteome</keyword>
<dbReference type="InterPro" id="IPR002575">
    <property type="entry name" value="Aminoglycoside_PTrfase"/>
</dbReference>
<comment type="function">
    <text evidence="6">Catalyzes the GTP-dependent phosphorylation of 5-hydroxy-L-lysine.</text>
</comment>
<dbReference type="SUPFAM" id="SSF56112">
    <property type="entry name" value="Protein kinase-like (PK-like)"/>
    <property type="match status" value="1"/>
</dbReference>
<evidence type="ECO:0000256" key="8">
    <source>
        <dbReference type="ARBA" id="ARBA00040505"/>
    </source>
</evidence>
<keyword evidence="2" id="KW-0963">Cytoplasm</keyword>
<dbReference type="PANTHER" id="PTHR21064">
    <property type="entry name" value="AMINOGLYCOSIDE PHOSPHOTRANSFERASE DOMAIN-CONTAINING PROTEIN-RELATED"/>
    <property type="match status" value="1"/>
</dbReference>
<protein>
    <recommendedName>
        <fullName evidence="8">Hydroxylysine kinase</fullName>
        <ecNumber evidence="7">2.7.1.81</ecNumber>
    </recommendedName>
</protein>
<evidence type="ECO:0000259" key="9">
    <source>
        <dbReference type="Pfam" id="PF01636"/>
    </source>
</evidence>
<keyword evidence="4" id="KW-0418">Kinase</keyword>
<dbReference type="EMBL" id="CP076361">
    <property type="protein sequence ID" value="QWK89796.1"/>
    <property type="molecule type" value="Genomic_DNA"/>
</dbReference>
<evidence type="ECO:0000256" key="7">
    <source>
        <dbReference type="ARBA" id="ARBA00038873"/>
    </source>
</evidence>
<evidence type="ECO:0000313" key="10">
    <source>
        <dbReference type="EMBL" id="QWK89796.1"/>
    </source>
</evidence>
<sequence length="340" mass="37070">MTQDDPLGPMLTSAPPVLSMQDALALLQTHYGLSGDALALTSERDLNFRISTGAGRFVLKIANDSEPPAVTRFQNAALLHIAARDPALPVPRVVPTLAGTTDVVLPSGSLMRLLTYVEGVPMYRAAPSQALRRSMGAMAARLTRALEGFAHPAADHVLQWDLKQAAALRPLLPAIADDALRGLCSDWLDRFTREIKPALAFVPWQVVHADLNPHNVLVDPEDATRVSGVLDFGDMVHTPRLCDLAVAASYQIDVANPLESLADVVAAWHRELPFQPEEQELIFDLTAIRMVTTLAITSFRAARYPENATYILRNFETARAGLLGFASLPRDAALARMRME</sequence>
<dbReference type="Gene3D" id="3.90.1200.10">
    <property type="match status" value="1"/>
</dbReference>
<comment type="catalytic activity">
    <reaction evidence="5">
        <text>(5R)-5-hydroxy-L-lysine + GTP = (5R)-5-phosphooxy-L-lysine + GDP + H(+)</text>
        <dbReference type="Rhea" id="RHEA:19049"/>
        <dbReference type="ChEBI" id="CHEBI:15378"/>
        <dbReference type="ChEBI" id="CHEBI:37565"/>
        <dbReference type="ChEBI" id="CHEBI:57882"/>
        <dbReference type="ChEBI" id="CHEBI:58189"/>
        <dbReference type="ChEBI" id="CHEBI:58357"/>
        <dbReference type="EC" id="2.7.1.81"/>
    </reaction>
</comment>
<accession>A0A975S104</accession>
<feature type="domain" description="Aminoglycoside phosphotransferase" evidence="9">
    <location>
        <begin position="45"/>
        <end position="270"/>
    </location>
</feature>
<dbReference type="Pfam" id="PF01636">
    <property type="entry name" value="APH"/>
    <property type="match status" value="1"/>
</dbReference>
<dbReference type="InterPro" id="IPR050249">
    <property type="entry name" value="Pseudomonas-type_ThrB"/>
</dbReference>
<reference evidence="10" key="1">
    <citation type="submission" date="2021-06" db="EMBL/GenBank/DDBJ databases">
        <title>Direct submission.</title>
        <authorList>
            <person name="Lee C.-S."/>
            <person name="Jin L."/>
        </authorList>
    </citation>
    <scope>NUCLEOTIDE SEQUENCE</scope>
    <source>
        <strain evidence="10">Con5</strain>
    </source>
</reference>